<dbReference type="EMBL" id="VCAU01000183">
    <property type="protein sequence ID" value="KAF9883119.1"/>
    <property type="molecule type" value="Genomic_DNA"/>
</dbReference>
<dbReference type="PROSITE" id="PS00687">
    <property type="entry name" value="ALDEHYDE_DEHYDR_GLU"/>
    <property type="match status" value="1"/>
</dbReference>
<protein>
    <recommendedName>
        <fullName evidence="4">Succinate-semialdehyde dehydrogenase, mitochondrial</fullName>
        <ecNumber evidence="3">1.2.1.24</ecNumber>
    </recommendedName>
    <alternativeName>
        <fullName evidence="6">NAD(+)-dependent succinic semialdehyde dehydrogenase</fullName>
    </alternativeName>
</protein>
<evidence type="ECO:0000313" key="11">
    <source>
        <dbReference type="Proteomes" id="UP001194746"/>
    </source>
</evidence>
<comment type="pathway">
    <text evidence="1">Amino-acid degradation; 4-aminobutanoate degradation.</text>
</comment>
<evidence type="ECO:0000313" key="10">
    <source>
        <dbReference type="EMBL" id="KAF9883119.1"/>
    </source>
</evidence>
<dbReference type="GO" id="GO:0004777">
    <property type="term" value="F:succinate-semialdehyde dehydrogenase (NAD+) activity"/>
    <property type="evidence" value="ECO:0007669"/>
    <property type="project" value="UniProtKB-EC"/>
</dbReference>
<evidence type="ECO:0000256" key="3">
    <source>
        <dbReference type="ARBA" id="ARBA00013051"/>
    </source>
</evidence>
<evidence type="ECO:0000259" key="9">
    <source>
        <dbReference type="Pfam" id="PF00171"/>
    </source>
</evidence>
<dbReference type="InterPro" id="IPR029510">
    <property type="entry name" value="Ald_DH_CS_GLU"/>
</dbReference>
<dbReference type="Gene3D" id="3.40.605.10">
    <property type="entry name" value="Aldehyde Dehydrogenase, Chain A, domain 1"/>
    <property type="match status" value="2"/>
</dbReference>
<accession>A0AAD4CAY5</accession>
<dbReference type="PANTHER" id="PTHR43353">
    <property type="entry name" value="SUCCINATE-SEMIALDEHYDE DEHYDROGENASE, MITOCHONDRIAL"/>
    <property type="match status" value="1"/>
</dbReference>
<evidence type="ECO:0000256" key="4">
    <source>
        <dbReference type="ARBA" id="ARBA00019842"/>
    </source>
</evidence>
<evidence type="ECO:0000256" key="7">
    <source>
        <dbReference type="PROSITE-ProRule" id="PRU10007"/>
    </source>
</evidence>
<dbReference type="AlphaFoldDB" id="A0AAD4CAY5"/>
<dbReference type="InterPro" id="IPR016160">
    <property type="entry name" value="Ald_DH_CS_CYS"/>
</dbReference>
<dbReference type="PANTHER" id="PTHR43353:SF5">
    <property type="entry name" value="SUCCINATE-SEMIALDEHYDE DEHYDROGENASE, MITOCHONDRIAL"/>
    <property type="match status" value="1"/>
</dbReference>
<dbReference type="EC" id="1.2.1.24" evidence="3"/>
<dbReference type="InterPro" id="IPR016163">
    <property type="entry name" value="Ald_DH_C"/>
</dbReference>
<evidence type="ECO:0000256" key="2">
    <source>
        <dbReference type="ARBA" id="ARBA00009986"/>
    </source>
</evidence>
<reference evidence="10" key="1">
    <citation type="journal article" date="2019" name="Beilstein J. Org. Chem.">
        <title>Nanangenines: drimane sesquiterpenoids as the dominant metabolite cohort of a novel Australian fungus, Aspergillus nanangensis.</title>
        <authorList>
            <person name="Lacey H.J."/>
            <person name="Gilchrist C.L.M."/>
            <person name="Crombie A."/>
            <person name="Kalaitzis J.A."/>
            <person name="Vuong D."/>
            <person name="Rutledge P.J."/>
            <person name="Turner P."/>
            <person name="Pitt J.I."/>
            <person name="Lacey E."/>
            <person name="Chooi Y.H."/>
            <person name="Piggott A.M."/>
        </authorList>
    </citation>
    <scope>NUCLEOTIDE SEQUENCE</scope>
    <source>
        <strain evidence="10">MST-FP2251</strain>
    </source>
</reference>
<keyword evidence="11" id="KW-1185">Reference proteome</keyword>
<feature type="domain" description="Aldehyde dehydrogenase" evidence="9">
    <location>
        <begin position="104"/>
        <end position="371"/>
    </location>
</feature>
<proteinExistence type="inferred from homology"/>
<evidence type="ECO:0000256" key="5">
    <source>
        <dbReference type="ARBA" id="ARBA00023002"/>
    </source>
</evidence>
<dbReference type="FunFam" id="3.40.309.10:FF:000004">
    <property type="entry name" value="Succinate-semialdehyde dehydrogenase I"/>
    <property type="match status" value="1"/>
</dbReference>
<dbReference type="InterPro" id="IPR016161">
    <property type="entry name" value="Ald_DH/histidinol_DH"/>
</dbReference>
<dbReference type="InterPro" id="IPR016162">
    <property type="entry name" value="Ald_DH_N"/>
</dbReference>
<dbReference type="GO" id="GO:0009450">
    <property type="term" value="P:gamma-aminobutyric acid catabolic process"/>
    <property type="evidence" value="ECO:0007669"/>
    <property type="project" value="TreeGrafter"/>
</dbReference>
<comment type="caution">
    <text evidence="10">The sequence shown here is derived from an EMBL/GenBank/DDBJ whole genome shotgun (WGS) entry which is preliminary data.</text>
</comment>
<feature type="domain" description="Aldehyde dehydrogenase" evidence="9">
    <location>
        <begin position="4"/>
        <end position="103"/>
    </location>
</feature>
<reference evidence="10" key="2">
    <citation type="submission" date="2020-02" db="EMBL/GenBank/DDBJ databases">
        <authorList>
            <person name="Gilchrist C.L.M."/>
            <person name="Chooi Y.-H."/>
        </authorList>
    </citation>
    <scope>NUCLEOTIDE SEQUENCE</scope>
    <source>
        <strain evidence="10">MST-FP2251</strain>
    </source>
</reference>
<evidence type="ECO:0000256" key="6">
    <source>
        <dbReference type="ARBA" id="ARBA00030806"/>
    </source>
</evidence>
<keyword evidence="5 8" id="KW-0560">Oxidoreductase</keyword>
<dbReference type="InterPro" id="IPR050740">
    <property type="entry name" value="Aldehyde_DH_Superfamily"/>
</dbReference>
<gene>
    <name evidence="10" type="primary">ALDH5A1_2</name>
    <name evidence="10" type="ORF">FE257_004068</name>
</gene>
<evidence type="ECO:0000256" key="1">
    <source>
        <dbReference type="ARBA" id="ARBA00005176"/>
    </source>
</evidence>
<dbReference type="InterPro" id="IPR015590">
    <property type="entry name" value="Aldehyde_DH_dom"/>
</dbReference>
<dbReference type="Gene3D" id="3.40.309.10">
    <property type="entry name" value="Aldehyde Dehydrogenase, Chain A, domain 2"/>
    <property type="match status" value="1"/>
</dbReference>
<organism evidence="10 11">
    <name type="scientific">Aspergillus nanangensis</name>
    <dbReference type="NCBI Taxonomy" id="2582783"/>
    <lineage>
        <taxon>Eukaryota</taxon>
        <taxon>Fungi</taxon>
        <taxon>Dikarya</taxon>
        <taxon>Ascomycota</taxon>
        <taxon>Pezizomycotina</taxon>
        <taxon>Eurotiomycetes</taxon>
        <taxon>Eurotiomycetidae</taxon>
        <taxon>Eurotiales</taxon>
        <taxon>Aspergillaceae</taxon>
        <taxon>Aspergillus</taxon>
        <taxon>Aspergillus subgen. Circumdati</taxon>
    </lineage>
</organism>
<sequence>MSAMRSAIQSAHQSESKYFSETTATVRGQLLTKWYDLVMSNIEDLSVLVCLENGKVLSEARDEVSYAATFISWFAAEAPRAYGDVIPSKTPNTMVLTLKEAVGDRQVASELAVNPLIQKISFTGSTRVGKTLAKLAAGTVKQLSLELGGNAPFVVFEDADLDLAVEGAISSKFRCAGQTCVCTNRIYVQKNVAEEFSRKLIKQVEKLRCGSGLLEGSTQGLLINRAAVQKVQSQIEDAVSKGAQIRTGAVMPTELDQGFFFQPTVLSAVTADVAVAKDETFGPLATIFVFEAEDEVVEMANSTEFGLAGYLYSRDIDQVLRVSQKMQVGMCGMNTGKVSAPESPFGGIKQSGYGTEGSKYSVTEYQTLKTVTIGNINHCDTYFQMSKLTILAVEAHHNSIVFIFQAITSYQTHMCSSRRRTNFNK</sequence>
<dbReference type="Pfam" id="PF00171">
    <property type="entry name" value="Aldedh"/>
    <property type="match status" value="2"/>
</dbReference>
<name>A0AAD4CAY5_ASPNN</name>
<dbReference type="Proteomes" id="UP001194746">
    <property type="component" value="Unassembled WGS sequence"/>
</dbReference>
<dbReference type="PROSITE" id="PS00070">
    <property type="entry name" value="ALDEHYDE_DEHYDR_CYS"/>
    <property type="match status" value="1"/>
</dbReference>
<comment type="similarity">
    <text evidence="2 8">Belongs to the aldehyde dehydrogenase family.</text>
</comment>
<evidence type="ECO:0000256" key="8">
    <source>
        <dbReference type="RuleBase" id="RU003345"/>
    </source>
</evidence>
<feature type="active site" evidence="7">
    <location>
        <position position="146"/>
    </location>
</feature>
<dbReference type="SUPFAM" id="SSF53720">
    <property type="entry name" value="ALDH-like"/>
    <property type="match status" value="1"/>
</dbReference>